<dbReference type="Proteomes" id="UP000230233">
    <property type="component" value="Chromosome V"/>
</dbReference>
<dbReference type="EMBL" id="PDUG01000005">
    <property type="protein sequence ID" value="PIC29384.1"/>
    <property type="molecule type" value="Genomic_DNA"/>
</dbReference>
<name>A0A2G5TQ36_9PELO</name>
<keyword evidence="1" id="KW-1133">Transmembrane helix</keyword>
<proteinExistence type="predicted"/>
<organism evidence="3 4">
    <name type="scientific">Caenorhabditis nigoni</name>
    <dbReference type="NCBI Taxonomy" id="1611254"/>
    <lineage>
        <taxon>Eukaryota</taxon>
        <taxon>Metazoa</taxon>
        <taxon>Ecdysozoa</taxon>
        <taxon>Nematoda</taxon>
        <taxon>Chromadorea</taxon>
        <taxon>Rhabditida</taxon>
        <taxon>Rhabditina</taxon>
        <taxon>Rhabditomorpha</taxon>
        <taxon>Rhabditoidea</taxon>
        <taxon>Rhabditidae</taxon>
        <taxon>Peloderinae</taxon>
        <taxon>Caenorhabditis</taxon>
    </lineage>
</organism>
<dbReference type="PANTHER" id="PTHR21523">
    <property type="match status" value="1"/>
</dbReference>
<keyword evidence="1" id="KW-0812">Transmembrane</keyword>
<feature type="transmembrane region" description="Helical" evidence="1">
    <location>
        <begin position="580"/>
        <end position="601"/>
    </location>
</feature>
<feature type="signal peptide" evidence="2">
    <location>
        <begin position="1"/>
        <end position="18"/>
    </location>
</feature>
<keyword evidence="2" id="KW-0732">Signal</keyword>
<sequence>MNYYYSLLFFSFIQFSYSVPKSKIDVTKYGISKEQLLKSPQYKEKAFHVDMSTESGEELLEHWSTQGFSGVIAAIASRRSAGAKIPKNDSSGFRIPLVEKYHQEAHQKCASKAETISEHAKCLLGLEKDAHTNLLRHRRKYFNRKIRRKIRNEKLKFRRSKKRRRRLKREIKVQTRTSYSLKSENENSPLSILARHLSHTLRIIKKKRTTSKWEDTITRISEKAQKIKERKQMEKMFQKRMNVFTEAAEGLNPKDSDAKELMDLEKYIGDDDLKTMVHKKAGNLTDQDRMMLIPMRLIRGAAKLGLMMTGQNTTDFDRKVVRIFSPKMMSVVPANENEKKDEIDILSPSLFSLHHEGSEIEKEVSLQNLLGSLTANKDTSDLLDFIIEATGVDEAMERVEQKIEQNFQSERGPEGQPLYFTKENVTEKYPLEAKKIETFELLDKTYSMEQLREMNRTGYTIMRHDQMELIYGNNSVHKNPEFLKRVKTMSRSEIDRNIMGTIGDLAREKIKFEARRNDIVLSPVTFTNFVFDPVSVSQPTILSPILIVSLIGSPAIYGVMILSPWLMVPVILSPRIFSPVVLNPFVMVPIILSPLAFNPFILCPGVMNPFVLSPLIFSPFILSPQVMTPLILSPFCMGPLVLNPLALNPLILSPFVLSPIILSPQFVSAVILSPYALSPSWKSTGAVVTVFASPSWLS</sequence>
<dbReference type="InterPro" id="IPR006954">
    <property type="entry name" value="Mlt-10-like"/>
</dbReference>
<evidence type="ECO:0000313" key="4">
    <source>
        <dbReference type="Proteomes" id="UP000230233"/>
    </source>
</evidence>
<accession>A0A2G5TQ36</accession>
<evidence type="ECO:0000256" key="2">
    <source>
        <dbReference type="SAM" id="SignalP"/>
    </source>
</evidence>
<evidence type="ECO:0000256" key="1">
    <source>
        <dbReference type="SAM" id="Phobius"/>
    </source>
</evidence>
<feature type="transmembrane region" description="Helical" evidence="1">
    <location>
        <begin position="621"/>
        <end position="642"/>
    </location>
</feature>
<comment type="caution">
    <text evidence="3">The sequence shown here is derived from an EMBL/GenBank/DDBJ whole genome shotgun (WGS) entry which is preliminary data.</text>
</comment>
<reference evidence="4" key="1">
    <citation type="submission" date="2017-10" db="EMBL/GenBank/DDBJ databases">
        <title>Rapid genome shrinkage in a self-fertile nematode reveals novel sperm competition proteins.</title>
        <authorList>
            <person name="Yin D."/>
            <person name="Schwarz E.M."/>
            <person name="Thomas C.G."/>
            <person name="Felde R.L."/>
            <person name="Korf I.F."/>
            <person name="Cutter A.D."/>
            <person name="Schartner C.M."/>
            <person name="Ralston E.J."/>
            <person name="Meyer B.J."/>
            <person name="Haag E.S."/>
        </authorList>
    </citation>
    <scope>NUCLEOTIDE SEQUENCE [LARGE SCALE GENOMIC DNA]</scope>
    <source>
        <strain evidence="4">JU1422</strain>
    </source>
</reference>
<feature type="transmembrane region" description="Helical" evidence="1">
    <location>
        <begin position="654"/>
        <end position="677"/>
    </location>
</feature>
<gene>
    <name evidence="3" type="primary">Cnig_chr_V.g20978</name>
    <name evidence="3" type="ORF">B9Z55_020978</name>
</gene>
<evidence type="ECO:0000313" key="3">
    <source>
        <dbReference type="EMBL" id="PIC29384.1"/>
    </source>
</evidence>
<keyword evidence="1" id="KW-0472">Membrane</keyword>
<dbReference type="AlphaFoldDB" id="A0A2G5TQ36"/>
<dbReference type="Pfam" id="PF04870">
    <property type="entry name" value="Moulting_cycle"/>
    <property type="match status" value="1"/>
</dbReference>
<dbReference type="PANTHER" id="PTHR21523:SF2">
    <property type="entry name" value="MLT-TEN (MLT-10) RELATED"/>
    <property type="match status" value="1"/>
</dbReference>
<protein>
    <submittedName>
        <fullName evidence="3">Uncharacterized protein</fullName>
    </submittedName>
</protein>
<feature type="chain" id="PRO_5013821657" evidence="2">
    <location>
        <begin position="19"/>
        <end position="698"/>
    </location>
</feature>
<dbReference type="OrthoDB" id="5917548at2759"/>
<keyword evidence="4" id="KW-1185">Reference proteome</keyword>
<feature type="transmembrane region" description="Helical" evidence="1">
    <location>
        <begin position="545"/>
        <end position="568"/>
    </location>
</feature>
<dbReference type="STRING" id="1611254.A0A2G5TQ36"/>